<comment type="caution">
    <text evidence="1">The sequence shown here is derived from an EMBL/GenBank/DDBJ whole genome shotgun (WGS) entry which is preliminary data.</text>
</comment>
<keyword evidence="2" id="KW-1185">Reference proteome</keyword>
<reference evidence="1" key="1">
    <citation type="submission" date="2023-03" db="EMBL/GenBank/DDBJ databases">
        <title>Complete genome of Cladonia borealis.</title>
        <authorList>
            <person name="Park H."/>
        </authorList>
    </citation>
    <scope>NUCLEOTIDE SEQUENCE</scope>
    <source>
        <strain evidence="1">ANT050790</strain>
    </source>
</reference>
<organism evidence="1 2">
    <name type="scientific">Cladonia borealis</name>
    <dbReference type="NCBI Taxonomy" id="184061"/>
    <lineage>
        <taxon>Eukaryota</taxon>
        <taxon>Fungi</taxon>
        <taxon>Dikarya</taxon>
        <taxon>Ascomycota</taxon>
        <taxon>Pezizomycotina</taxon>
        <taxon>Lecanoromycetes</taxon>
        <taxon>OSLEUM clade</taxon>
        <taxon>Lecanoromycetidae</taxon>
        <taxon>Lecanorales</taxon>
        <taxon>Lecanorineae</taxon>
        <taxon>Cladoniaceae</taxon>
        <taxon>Cladonia</taxon>
    </lineage>
</organism>
<evidence type="ECO:0000313" key="2">
    <source>
        <dbReference type="Proteomes" id="UP001166286"/>
    </source>
</evidence>
<sequence length="110" mass="13087">MPAFQERAPPLRECILTPEQSRYIVRERYLREFLVQTFGLGIDFRISQTKSHRWKYWAPRELDENEVDTWTAELEARRRQDRLQRSATENIGTCRSTNKIELAGARSTWG</sequence>
<evidence type="ECO:0000313" key="1">
    <source>
        <dbReference type="EMBL" id="KAK0514787.1"/>
    </source>
</evidence>
<gene>
    <name evidence="1" type="ORF">JMJ35_002166</name>
</gene>
<dbReference type="EMBL" id="JAFEKC020000004">
    <property type="protein sequence ID" value="KAK0514787.1"/>
    <property type="molecule type" value="Genomic_DNA"/>
</dbReference>
<dbReference type="AlphaFoldDB" id="A0AA39R4L9"/>
<name>A0AA39R4L9_9LECA</name>
<accession>A0AA39R4L9</accession>
<proteinExistence type="predicted"/>
<protein>
    <submittedName>
        <fullName evidence="1">Uncharacterized protein</fullName>
    </submittedName>
</protein>
<dbReference type="Proteomes" id="UP001166286">
    <property type="component" value="Unassembled WGS sequence"/>
</dbReference>